<dbReference type="InterPro" id="IPR014710">
    <property type="entry name" value="RmlC-like_jellyroll"/>
</dbReference>
<gene>
    <name evidence="4" type="ORF">J2X19_002707</name>
</gene>
<dbReference type="InterPro" id="IPR003829">
    <property type="entry name" value="Pirin_N_dom"/>
</dbReference>
<protein>
    <submittedName>
        <fullName evidence="4">Redox-sensitive bicupin YhaK (Pirin superfamily)</fullName>
    </submittedName>
</protein>
<dbReference type="Proteomes" id="UP001180487">
    <property type="component" value="Unassembled WGS sequence"/>
</dbReference>
<feature type="domain" description="Pirin N-terminal" evidence="3">
    <location>
        <begin position="36"/>
        <end position="124"/>
    </location>
</feature>
<comment type="similarity">
    <text evidence="1 2">Belongs to the pirin family.</text>
</comment>
<dbReference type="RefSeq" id="WP_310373848.1">
    <property type="nucleotide sequence ID" value="NZ_JAVDXT010000002.1"/>
</dbReference>
<dbReference type="InterPro" id="IPR011051">
    <property type="entry name" value="RmlC_Cupin_sf"/>
</dbReference>
<dbReference type="SUPFAM" id="SSF51182">
    <property type="entry name" value="RmlC-like cupins"/>
    <property type="match status" value="1"/>
</dbReference>
<evidence type="ECO:0000259" key="3">
    <source>
        <dbReference type="Pfam" id="PF02678"/>
    </source>
</evidence>
<sequence length="284" mass="30211">MTAVLKPAVAAGRKVVHRTRGHTHGPITRLMSPSDLGELLKPFVFLDLFVSDDPAQLGGFPMHPHSGIATLTYLVAGGMEYADSTGQSGRLQAGSVEWMRAGGGVWHTGKPTDDVPAHGFQLWIALPEALENAPAESQYLSPAALTHSGPATVLLGQYAGVRSAIAHPADATYLAVQLRAGETWTYQPPAGHSVGWLAVDVGELDLPEPVVRGDMLVFDQSEDPITLRAQTDAVLVLGSAVPHPHPLVMGRYSVHTSAEALRRGEDGIRQVAQRLRAEGVLGLR</sequence>
<comment type="caution">
    <text evidence="4">The sequence shown here is derived from an EMBL/GenBank/DDBJ whole genome shotgun (WGS) entry which is preliminary data.</text>
</comment>
<accession>A0ABU2C9L7</accession>
<evidence type="ECO:0000256" key="1">
    <source>
        <dbReference type="ARBA" id="ARBA00008416"/>
    </source>
</evidence>
<dbReference type="PANTHER" id="PTHR13903">
    <property type="entry name" value="PIRIN-RELATED"/>
    <property type="match status" value="1"/>
</dbReference>
<dbReference type="InterPro" id="IPR012093">
    <property type="entry name" value="Pirin"/>
</dbReference>
<dbReference type="EMBL" id="JAVDXT010000002">
    <property type="protein sequence ID" value="MDR7378028.1"/>
    <property type="molecule type" value="Genomic_DNA"/>
</dbReference>
<reference evidence="4 5" key="1">
    <citation type="submission" date="2023-07" db="EMBL/GenBank/DDBJ databases">
        <title>Sorghum-associated microbial communities from plants grown in Nebraska, USA.</title>
        <authorList>
            <person name="Schachtman D."/>
        </authorList>
    </citation>
    <scope>NUCLEOTIDE SEQUENCE [LARGE SCALE GENOMIC DNA]</scope>
    <source>
        <strain evidence="4 5">BE313</strain>
    </source>
</reference>
<organism evidence="4 5">
    <name type="scientific">Rhodoferax ferrireducens</name>
    <dbReference type="NCBI Taxonomy" id="192843"/>
    <lineage>
        <taxon>Bacteria</taxon>
        <taxon>Pseudomonadati</taxon>
        <taxon>Pseudomonadota</taxon>
        <taxon>Betaproteobacteria</taxon>
        <taxon>Burkholderiales</taxon>
        <taxon>Comamonadaceae</taxon>
        <taxon>Rhodoferax</taxon>
    </lineage>
</organism>
<keyword evidence="5" id="KW-1185">Reference proteome</keyword>
<evidence type="ECO:0000313" key="5">
    <source>
        <dbReference type="Proteomes" id="UP001180487"/>
    </source>
</evidence>
<proteinExistence type="inferred from homology"/>
<dbReference type="Pfam" id="PF02678">
    <property type="entry name" value="Pirin"/>
    <property type="match status" value="1"/>
</dbReference>
<dbReference type="PANTHER" id="PTHR13903:SF8">
    <property type="entry name" value="PIRIN"/>
    <property type="match status" value="1"/>
</dbReference>
<name>A0ABU2C9L7_9BURK</name>
<dbReference type="PIRSF" id="PIRSF006232">
    <property type="entry name" value="Pirin"/>
    <property type="match status" value="1"/>
</dbReference>
<dbReference type="Gene3D" id="2.60.120.10">
    <property type="entry name" value="Jelly Rolls"/>
    <property type="match status" value="1"/>
</dbReference>
<evidence type="ECO:0000313" key="4">
    <source>
        <dbReference type="EMBL" id="MDR7378028.1"/>
    </source>
</evidence>
<evidence type="ECO:0000256" key="2">
    <source>
        <dbReference type="RuleBase" id="RU003457"/>
    </source>
</evidence>